<dbReference type="InParanoid" id="K0INV0"/>
<dbReference type="EMBL" id="CP002408">
    <property type="protein sequence ID" value="AFU60009.1"/>
    <property type="molecule type" value="Genomic_DNA"/>
</dbReference>
<evidence type="ECO:0000313" key="2">
    <source>
        <dbReference type="EMBL" id="AFU60009.1"/>
    </source>
</evidence>
<evidence type="ECO:0000256" key="1">
    <source>
        <dbReference type="SAM" id="Phobius"/>
    </source>
</evidence>
<dbReference type="HOGENOM" id="CLU_1567211_0_0_2"/>
<dbReference type="OrthoDB" id="14196at2157"/>
<keyword evidence="3" id="KW-1185">Reference proteome</keyword>
<proteinExistence type="predicted"/>
<gene>
    <name evidence="2" type="ordered locus">Ngar_c30930</name>
</gene>
<feature type="transmembrane region" description="Helical" evidence="1">
    <location>
        <begin position="6"/>
        <end position="33"/>
    </location>
</feature>
<dbReference type="GeneID" id="13796903"/>
<keyword evidence="1" id="KW-1133">Transmembrane helix</keyword>
<dbReference type="InterPro" id="IPR013783">
    <property type="entry name" value="Ig-like_fold"/>
</dbReference>
<sequence>MAIAVGFVTWVAIIAIVLVAIGLGVGVFFSGLIRGAEIVGERISESAVVREAQDFVEDRVDAGSSDRILVVTTDEATYDAGEPVTITVKNIGDRTLAFPDTSLGLEIVHAGSGQKYNVPSAKMITELAPGESKEITWDEEGAPAGDYIATVHTTPEEEDVSAQVRFMITG</sequence>
<protein>
    <submittedName>
        <fullName evidence="2">Uncharacterized protein</fullName>
    </submittedName>
</protein>
<keyword evidence="1" id="KW-0472">Membrane</keyword>
<reference evidence="2 3" key="1">
    <citation type="journal article" date="2012" name="Environ. Microbiol.">
        <title>The genome of the ammonia-oxidizing Candidatus Nitrososphaera gargensis: insights into metabolic versatility and environmental adaptations.</title>
        <authorList>
            <person name="Spang A."/>
            <person name="Poehlein A."/>
            <person name="Offre P."/>
            <person name="Zumbragel S."/>
            <person name="Haider S."/>
            <person name="Rychlik N."/>
            <person name="Nowka B."/>
            <person name="Schmeisser C."/>
            <person name="Lebedeva E.V."/>
            <person name="Rattei T."/>
            <person name="Bohm C."/>
            <person name="Schmid M."/>
            <person name="Galushko A."/>
            <person name="Hatzenpichler R."/>
            <person name="Weinmaier T."/>
            <person name="Daniel R."/>
            <person name="Schleper C."/>
            <person name="Spieck E."/>
            <person name="Streit W."/>
            <person name="Wagner M."/>
        </authorList>
    </citation>
    <scope>NUCLEOTIDE SEQUENCE [LARGE SCALE GENOMIC DNA]</scope>
    <source>
        <strain evidence="3">Ga9.2</strain>
    </source>
</reference>
<organism evidence="2 3">
    <name type="scientific">Nitrososphaera gargensis (strain Ga9.2)</name>
    <dbReference type="NCBI Taxonomy" id="1237085"/>
    <lineage>
        <taxon>Archaea</taxon>
        <taxon>Nitrososphaerota</taxon>
        <taxon>Nitrososphaeria</taxon>
        <taxon>Nitrososphaerales</taxon>
        <taxon>Nitrososphaeraceae</taxon>
        <taxon>Nitrososphaera</taxon>
    </lineage>
</organism>
<name>K0INV0_NITGG</name>
<dbReference type="Proteomes" id="UP000008037">
    <property type="component" value="Chromosome"/>
</dbReference>
<dbReference type="AlphaFoldDB" id="K0INV0"/>
<dbReference type="BioCyc" id="CNIT1237085:G1324-3093-MONOMER"/>
<evidence type="ECO:0000313" key="3">
    <source>
        <dbReference type="Proteomes" id="UP000008037"/>
    </source>
</evidence>
<keyword evidence="1" id="KW-0812">Transmembrane</keyword>
<dbReference type="Gene3D" id="2.60.40.10">
    <property type="entry name" value="Immunoglobulins"/>
    <property type="match status" value="1"/>
</dbReference>
<accession>K0INV0</accession>
<dbReference type="KEGG" id="nga:Ngar_c30930"/>
<dbReference type="RefSeq" id="WP_015020543.1">
    <property type="nucleotide sequence ID" value="NC_018719.1"/>
</dbReference>